<evidence type="ECO:0000313" key="8">
    <source>
        <dbReference type="Proteomes" id="UP000076927"/>
    </source>
</evidence>
<evidence type="ECO:0000256" key="6">
    <source>
        <dbReference type="SAM" id="Phobius"/>
    </source>
</evidence>
<dbReference type="KEGG" id="pswu:SY83_13140"/>
<dbReference type="PANTHER" id="PTHR30561:SF9">
    <property type="entry name" value="4-AMINO-4-DEOXY-L-ARABINOSE-PHOSPHOUNDECAPRENOL FLIPPASE SUBUNIT ARNF-RELATED"/>
    <property type="match status" value="1"/>
</dbReference>
<evidence type="ECO:0000256" key="1">
    <source>
        <dbReference type="ARBA" id="ARBA00004651"/>
    </source>
</evidence>
<comment type="subcellular location">
    <subcellularLocation>
        <location evidence="1">Cell membrane</location>
        <topology evidence="1">Multi-pass membrane protein</topology>
    </subcellularLocation>
</comment>
<proteinExistence type="predicted"/>
<accession>A0A172TPH0</accession>
<feature type="transmembrane region" description="Helical" evidence="6">
    <location>
        <begin position="101"/>
        <end position="119"/>
    </location>
</feature>
<dbReference type="Proteomes" id="UP000076927">
    <property type="component" value="Chromosome"/>
</dbReference>
<dbReference type="InterPro" id="IPR000390">
    <property type="entry name" value="Small_drug/metabolite_transptr"/>
</dbReference>
<evidence type="ECO:0000256" key="2">
    <source>
        <dbReference type="ARBA" id="ARBA00022475"/>
    </source>
</evidence>
<keyword evidence="2" id="KW-1003">Cell membrane</keyword>
<dbReference type="InterPro" id="IPR037185">
    <property type="entry name" value="EmrE-like"/>
</dbReference>
<dbReference type="STRING" id="1178515.SY83_13140"/>
<dbReference type="GO" id="GO:0022857">
    <property type="term" value="F:transmembrane transporter activity"/>
    <property type="evidence" value="ECO:0007669"/>
    <property type="project" value="InterPro"/>
</dbReference>
<evidence type="ECO:0000256" key="4">
    <source>
        <dbReference type="ARBA" id="ARBA00022989"/>
    </source>
</evidence>
<gene>
    <name evidence="7" type="ORF">SY83_13140</name>
</gene>
<keyword evidence="3 6" id="KW-0812">Transmembrane</keyword>
<feature type="transmembrane region" description="Helical" evidence="6">
    <location>
        <begin position="38"/>
        <end position="68"/>
    </location>
</feature>
<keyword evidence="8" id="KW-1185">Reference proteome</keyword>
<keyword evidence="4 6" id="KW-1133">Transmembrane helix</keyword>
<dbReference type="Gene3D" id="1.10.3730.20">
    <property type="match status" value="1"/>
</dbReference>
<reference evidence="7 8" key="1">
    <citation type="submission" date="2015-01" db="EMBL/GenBank/DDBJ databases">
        <title>Paenibacillus swuensis/DY6/whole genome sequencing.</title>
        <authorList>
            <person name="Kim M.K."/>
            <person name="Srinivasan S."/>
            <person name="Lee J.-J."/>
        </authorList>
    </citation>
    <scope>NUCLEOTIDE SEQUENCE [LARGE SCALE GENOMIC DNA]</scope>
    <source>
        <strain evidence="7 8">DY6</strain>
    </source>
</reference>
<evidence type="ECO:0000256" key="5">
    <source>
        <dbReference type="ARBA" id="ARBA00023136"/>
    </source>
</evidence>
<evidence type="ECO:0000313" key="7">
    <source>
        <dbReference type="EMBL" id="ANE48910.1"/>
    </source>
</evidence>
<organism evidence="7 8">
    <name type="scientific">Paenibacillus swuensis</name>
    <dbReference type="NCBI Taxonomy" id="1178515"/>
    <lineage>
        <taxon>Bacteria</taxon>
        <taxon>Bacillati</taxon>
        <taxon>Bacillota</taxon>
        <taxon>Bacilli</taxon>
        <taxon>Bacillales</taxon>
        <taxon>Paenibacillaceae</taxon>
        <taxon>Paenibacillus</taxon>
    </lineage>
</organism>
<keyword evidence="5 6" id="KW-0472">Membrane</keyword>
<dbReference type="PANTHER" id="PTHR30561">
    <property type="entry name" value="SMR FAMILY PROTON-DEPENDENT DRUG EFFLUX TRANSPORTER SUGE"/>
    <property type="match status" value="1"/>
</dbReference>
<dbReference type="AlphaFoldDB" id="A0A172TPH0"/>
<dbReference type="EMBL" id="CP011388">
    <property type="protein sequence ID" value="ANE48910.1"/>
    <property type="molecule type" value="Genomic_DNA"/>
</dbReference>
<feature type="transmembrane region" description="Helical" evidence="6">
    <location>
        <begin position="75"/>
        <end position="95"/>
    </location>
</feature>
<dbReference type="PATRIC" id="fig|1178515.4.peg.2634"/>
<protein>
    <submittedName>
        <fullName evidence="7">Uncharacterized protein</fullName>
    </submittedName>
</protein>
<dbReference type="GO" id="GO:0005886">
    <property type="term" value="C:plasma membrane"/>
    <property type="evidence" value="ECO:0007669"/>
    <property type="project" value="UniProtKB-SubCell"/>
</dbReference>
<name>A0A172TPH0_9BACL</name>
<sequence>MFVMIFIIVLTGVGGPPLIKLGAMRETNRINSIMSGDILSVFYVLINPYIFLGLVLYFVSAVTWIVILSKYQLSFVSPLLSVNYIFSLIVGYYLFQEPVNMARIIGAVIITIGVVIMTLKG</sequence>
<dbReference type="SUPFAM" id="SSF103481">
    <property type="entry name" value="Multidrug resistance efflux transporter EmrE"/>
    <property type="match status" value="1"/>
</dbReference>
<evidence type="ECO:0000256" key="3">
    <source>
        <dbReference type="ARBA" id="ARBA00022692"/>
    </source>
</evidence>